<keyword evidence="5" id="KW-0805">Transcription regulation</keyword>
<keyword evidence="9" id="KW-1185">Reference proteome</keyword>
<sequence length="214" mass="25054">MVTLGAVGGGSRPYTIDEDDRIIQLIFMTRTGNSLRGNSVWQDFANTNRFPGRSWQSLKERFIKYIVPKLLQDGYRTPLWVRKLILIAWNQSAQSFRPAHITKNWEELYQLAEESGITFESEDEDSIVVVSNHCKQIYEELVREKTHRYIIFYIKDEYEIDVEFVGARSEDYDEFLTDLQIAGANKCRYGSTTWSIPRIVQVHRPTHITYEKCS</sequence>
<dbReference type="GO" id="GO:0070187">
    <property type="term" value="C:shelterin complex"/>
    <property type="evidence" value="ECO:0007669"/>
    <property type="project" value="TreeGrafter"/>
</dbReference>
<feature type="domain" description="ADF-H" evidence="6">
    <location>
        <begin position="129"/>
        <end position="192"/>
    </location>
</feature>
<dbReference type="PANTHER" id="PTHR16466:SF6">
    <property type="entry name" value="TELOMERIC REPEAT-BINDING FACTOR 2-INTERACTING PROTEIN 1"/>
    <property type="match status" value="1"/>
</dbReference>
<dbReference type="OrthoDB" id="10249245at2759"/>
<keyword evidence="3 5" id="KW-0779">Telomere</keyword>
<dbReference type="Gene3D" id="1.10.10.60">
    <property type="entry name" value="Homeodomain-like"/>
    <property type="match status" value="1"/>
</dbReference>
<dbReference type="AlphaFoldDB" id="A0A653CK52"/>
<dbReference type="Pfam" id="PF08914">
    <property type="entry name" value="Myb_Rap1"/>
    <property type="match status" value="1"/>
</dbReference>
<dbReference type="PANTHER" id="PTHR16466">
    <property type="entry name" value="TELOMERE REPEAT-BINDING FACTOR 2-INTERACTING PROTEIN 1"/>
    <property type="match status" value="1"/>
</dbReference>
<comment type="similarity">
    <text evidence="1 5">Belongs to the RAP1 family.</text>
</comment>
<dbReference type="GO" id="GO:0010833">
    <property type="term" value="P:telomere maintenance via telomere lengthening"/>
    <property type="evidence" value="ECO:0007669"/>
    <property type="project" value="UniProtKB-UniRule"/>
</dbReference>
<keyword evidence="5" id="KW-0010">Activator</keyword>
<proteinExistence type="inferred from homology"/>
<evidence type="ECO:0000259" key="7">
    <source>
        <dbReference type="Pfam" id="PF08914"/>
    </source>
</evidence>
<dbReference type="InterPro" id="IPR029006">
    <property type="entry name" value="ADF-H/Gelsolin-like_dom_sf"/>
</dbReference>
<dbReference type="Pfam" id="PF00241">
    <property type="entry name" value="Cofilin_ADF"/>
    <property type="match status" value="1"/>
</dbReference>
<protein>
    <recommendedName>
        <fullName evidence="5">Telomeric repeat-binding factor 2-interacting protein 1</fullName>
        <shortName evidence="5">TERF2-interacting telomeric protein 1</shortName>
    </recommendedName>
    <alternativeName>
        <fullName evidence="5">Repressor/activator protein 1 homolog</fullName>
    </alternativeName>
</protein>
<accession>A0A653CK52</accession>
<dbReference type="SUPFAM" id="SSF46689">
    <property type="entry name" value="Homeodomain-like"/>
    <property type="match status" value="1"/>
</dbReference>
<reference evidence="8 9" key="1">
    <citation type="submission" date="2019-01" db="EMBL/GenBank/DDBJ databases">
        <authorList>
            <person name="Sayadi A."/>
        </authorList>
    </citation>
    <scope>NUCLEOTIDE SEQUENCE [LARGE SCALE GENOMIC DNA]</scope>
</reference>
<dbReference type="InterPro" id="IPR015010">
    <property type="entry name" value="TERF2IP_Myb"/>
</dbReference>
<evidence type="ECO:0000256" key="1">
    <source>
        <dbReference type="ARBA" id="ARBA00010467"/>
    </source>
</evidence>
<evidence type="ECO:0000313" key="8">
    <source>
        <dbReference type="EMBL" id="VEN48237.1"/>
    </source>
</evidence>
<dbReference type="InterPro" id="IPR039595">
    <property type="entry name" value="TE2IP/Rap1"/>
</dbReference>
<evidence type="ECO:0000313" key="9">
    <source>
        <dbReference type="Proteomes" id="UP000410492"/>
    </source>
</evidence>
<dbReference type="InterPro" id="IPR009057">
    <property type="entry name" value="Homeodomain-like_sf"/>
</dbReference>
<dbReference type="CDD" id="cd11655">
    <property type="entry name" value="rap1_myb-like"/>
    <property type="match status" value="1"/>
</dbReference>
<organism evidence="8 9">
    <name type="scientific">Callosobruchus maculatus</name>
    <name type="common">Southern cowpea weevil</name>
    <name type="synonym">Pulse bruchid</name>
    <dbReference type="NCBI Taxonomy" id="64391"/>
    <lineage>
        <taxon>Eukaryota</taxon>
        <taxon>Metazoa</taxon>
        <taxon>Ecdysozoa</taxon>
        <taxon>Arthropoda</taxon>
        <taxon>Hexapoda</taxon>
        <taxon>Insecta</taxon>
        <taxon>Pterygota</taxon>
        <taxon>Neoptera</taxon>
        <taxon>Endopterygota</taxon>
        <taxon>Coleoptera</taxon>
        <taxon>Polyphaga</taxon>
        <taxon>Cucujiformia</taxon>
        <taxon>Chrysomeloidea</taxon>
        <taxon>Chrysomelidae</taxon>
        <taxon>Bruchinae</taxon>
        <taxon>Bruchini</taxon>
        <taxon>Callosobruchus</taxon>
    </lineage>
</organism>
<evidence type="ECO:0000256" key="3">
    <source>
        <dbReference type="ARBA" id="ARBA00022895"/>
    </source>
</evidence>
<keyword evidence="2 5" id="KW-0158">Chromosome</keyword>
<feature type="domain" description="TERF2-interacting telomeric protein 1 Myb" evidence="7">
    <location>
        <begin position="14"/>
        <end position="69"/>
    </location>
</feature>
<dbReference type="GO" id="GO:0003779">
    <property type="term" value="F:actin binding"/>
    <property type="evidence" value="ECO:0007669"/>
    <property type="project" value="InterPro"/>
</dbReference>
<comment type="subcellular location">
    <subcellularLocation>
        <location evidence="5">Nucleus</location>
    </subcellularLocation>
    <subcellularLocation>
        <location evidence="5">Chromosome</location>
        <location evidence="5">Telomere</location>
    </subcellularLocation>
</comment>
<comment type="function">
    <text evidence="5">Acts both as a regulator of telomere function and as a transcription regulator. Involved in the regulation of telomere length and protection as a component of the shelterin complex (telosome). Does not bind DNA directly: recruited to telomeric double-stranded 5'-TTAGGG-3' repeats via its interaction with terf2. Independently of its function in telomeres, also acts as a transcription regulator: recruited to extratelomeric 5'-TTAGGG-3' sites via its association with terf2 or other factors, and regulates gene expression.</text>
</comment>
<dbReference type="GO" id="GO:0006355">
    <property type="term" value="P:regulation of DNA-templated transcription"/>
    <property type="evidence" value="ECO:0007669"/>
    <property type="project" value="UniProtKB-UniRule"/>
</dbReference>
<keyword evidence="4 5" id="KW-0539">Nucleus</keyword>
<dbReference type="SUPFAM" id="SSF55753">
    <property type="entry name" value="Actin depolymerizing proteins"/>
    <property type="match status" value="1"/>
</dbReference>
<gene>
    <name evidence="8" type="ORF">CALMAC_LOCUS9758</name>
</gene>
<evidence type="ECO:0000259" key="6">
    <source>
        <dbReference type="Pfam" id="PF00241"/>
    </source>
</evidence>
<dbReference type="Gene3D" id="3.40.20.10">
    <property type="entry name" value="Severin"/>
    <property type="match status" value="1"/>
</dbReference>
<evidence type="ECO:0000256" key="4">
    <source>
        <dbReference type="ARBA" id="ARBA00023242"/>
    </source>
</evidence>
<keyword evidence="5" id="KW-0804">Transcription</keyword>
<evidence type="ECO:0000256" key="2">
    <source>
        <dbReference type="ARBA" id="ARBA00022454"/>
    </source>
</evidence>
<dbReference type="GO" id="GO:0042162">
    <property type="term" value="F:telomeric DNA binding"/>
    <property type="evidence" value="ECO:0007669"/>
    <property type="project" value="TreeGrafter"/>
</dbReference>
<dbReference type="Proteomes" id="UP000410492">
    <property type="component" value="Unassembled WGS sequence"/>
</dbReference>
<comment type="subunit">
    <text evidence="5">Homodimer.</text>
</comment>
<dbReference type="EMBL" id="CAACVG010008049">
    <property type="protein sequence ID" value="VEN48237.1"/>
    <property type="molecule type" value="Genomic_DNA"/>
</dbReference>
<evidence type="ECO:0000256" key="5">
    <source>
        <dbReference type="RuleBase" id="RU367107"/>
    </source>
</evidence>
<name>A0A653CK52_CALMS</name>
<dbReference type="InterPro" id="IPR002108">
    <property type="entry name" value="ADF-H"/>
</dbReference>
<dbReference type="GO" id="GO:0031848">
    <property type="term" value="P:protection from non-homologous end joining at telomere"/>
    <property type="evidence" value="ECO:0007669"/>
    <property type="project" value="TreeGrafter"/>
</dbReference>